<dbReference type="InterPro" id="IPR053280">
    <property type="entry name" value="Aerolysin-like_pore-former"/>
</dbReference>
<dbReference type="CDD" id="cd20237">
    <property type="entry name" value="PFM_LIN24-like"/>
    <property type="match status" value="1"/>
</dbReference>
<dbReference type="OrthoDB" id="6492242at2759"/>
<evidence type="ECO:0000313" key="1">
    <source>
        <dbReference type="EMBL" id="KIJ34445.1"/>
    </source>
</evidence>
<name>A0A0C9VAF7_SPHS4</name>
<sequence length="288" mass="31610">MVKTLQEITDAWGNWSANQWGTNGVWFTASTDYSNSQLGNHQKYKTVAKYLATVYGDNTKSGVAHPAFGEEIWDDNGTNLEQTDVLHCSCATKDSLTWSITEGLKIGVEISAEMKVPEVASIGAKLSTEMSLSTTQSRTSSEDRSWGLDVNVKTPPKRSVGVQAIVTVQAYDLPFTSTVSLDGYVAVWYNKRIDWNHDGDYHQLWFIPITEVIQDAITHNIISTEGYTILGSQVIVSATGVVTGDVGISVDVKRQETDLRGGGSTFKSARPAKRSGEFLTFVFAIECY</sequence>
<accession>A0A0C9VAF7</accession>
<dbReference type="Gene3D" id="2.170.15.10">
    <property type="entry name" value="Proaerolysin, chain A, domain 3"/>
    <property type="match status" value="1"/>
</dbReference>
<dbReference type="Pfam" id="PF03318">
    <property type="entry name" value="ETX_MTX2"/>
    <property type="match status" value="1"/>
</dbReference>
<dbReference type="PANTHER" id="PTHR34007:SF1">
    <property type="entry name" value="AEROLYSIN-LIKE PROTEIN-RELATED"/>
    <property type="match status" value="1"/>
</dbReference>
<dbReference type="InterPro" id="IPR004991">
    <property type="entry name" value="Aerolysin-like"/>
</dbReference>
<proteinExistence type="predicted"/>
<dbReference type="EMBL" id="KN837199">
    <property type="protein sequence ID" value="KIJ34445.1"/>
    <property type="molecule type" value="Genomic_DNA"/>
</dbReference>
<protein>
    <recommendedName>
        <fullName evidence="3">Cytotoxin</fullName>
    </recommendedName>
</protein>
<evidence type="ECO:0000313" key="2">
    <source>
        <dbReference type="Proteomes" id="UP000054279"/>
    </source>
</evidence>
<dbReference type="Proteomes" id="UP000054279">
    <property type="component" value="Unassembled WGS sequence"/>
</dbReference>
<evidence type="ECO:0008006" key="3">
    <source>
        <dbReference type="Google" id="ProtNLM"/>
    </source>
</evidence>
<keyword evidence="2" id="KW-1185">Reference proteome</keyword>
<dbReference type="HOGENOM" id="CLU_958931_0_0_1"/>
<gene>
    <name evidence="1" type="ORF">M422DRAFT_263400</name>
</gene>
<dbReference type="AlphaFoldDB" id="A0A0C9VAF7"/>
<dbReference type="PANTHER" id="PTHR34007">
    <property type="entry name" value="AEROLYSIN-LIKE PROTEIN-RELATED"/>
    <property type="match status" value="1"/>
</dbReference>
<reference evidence="1 2" key="1">
    <citation type="submission" date="2014-06" db="EMBL/GenBank/DDBJ databases">
        <title>Evolutionary Origins and Diversification of the Mycorrhizal Mutualists.</title>
        <authorList>
            <consortium name="DOE Joint Genome Institute"/>
            <consortium name="Mycorrhizal Genomics Consortium"/>
            <person name="Kohler A."/>
            <person name="Kuo A."/>
            <person name="Nagy L.G."/>
            <person name="Floudas D."/>
            <person name="Copeland A."/>
            <person name="Barry K.W."/>
            <person name="Cichocki N."/>
            <person name="Veneault-Fourrey C."/>
            <person name="LaButti K."/>
            <person name="Lindquist E.A."/>
            <person name="Lipzen A."/>
            <person name="Lundell T."/>
            <person name="Morin E."/>
            <person name="Murat C."/>
            <person name="Riley R."/>
            <person name="Ohm R."/>
            <person name="Sun H."/>
            <person name="Tunlid A."/>
            <person name="Henrissat B."/>
            <person name="Grigoriev I.V."/>
            <person name="Hibbett D.S."/>
            <person name="Martin F."/>
        </authorList>
    </citation>
    <scope>NUCLEOTIDE SEQUENCE [LARGE SCALE GENOMIC DNA]</scope>
    <source>
        <strain evidence="1 2">SS14</strain>
    </source>
</reference>
<dbReference type="SUPFAM" id="SSF56973">
    <property type="entry name" value="Aerolisin/ETX pore-forming domain"/>
    <property type="match status" value="1"/>
</dbReference>
<organism evidence="1 2">
    <name type="scientific">Sphaerobolus stellatus (strain SS14)</name>
    <dbReference type="NCBI Taxonomy" id="990650"/>
    <lineage>
        <taxon>Eukaryota</taxon>
        <taxon>Fungi</taxon>
        <taxon>Dikarya</taxon>
        <taxon>Basidiomycota</taxon>
        <taxon>Agaricomycotina</taxon>
        <taxon>Agaricomycetes</taxon>
        <taxon>Phallomycetidae</taxon>
        <taxon>Geastrales</taxon>
        <taxon>Sphaerobolaceae</taxon>
        <taxon>Sphaerobolus</taxon>
    </lineage>
</organism>